<gene>
    <name evidence="2" type="ORF">HYY65_13325</name>
</gene>
<feature type="transmembrane region" description="Helical" evidence="1">
    <location>
        <begin position="12"/>
        <end position="34"/>
    </location>
</feature>
<reference evidence="2" key="1">
    <citation type="submission" date="2020-07" db="EMBL/GenBank/DDBJ databases">
        <title>Huge and variable diversity of episymbiotic CPR bacteria and DPANN archaea in groundwater ecosystems.</title>
        <authorList>
            <person name="He C.Y."/>
            <person name="Keren R."/>
            <person name="Whittaker M."/>
            <person name="Farag I.F."/>
            <person name="Doudna J."/>
            <person name="Cate J.H.D."/>
            <person name="Banfield J.F."/>
        </authorList>
    </citation>
    <scope>NUCLEOTIDE SEQUENCE</scope>
    <source>
        <strain evidence="2">NC_groundwater_717_Ag_S-0.2um_59_8</strain>
    </source>
</reference>
<keyword evidence="1" id="KW-0472">Membrane</keyword>
<dbReference type="EMBL" id="JACPSX010000255">
    <property type="protein sequence ID" value="MBI3016006.1"/>
    <property type="molecule type" value="Genomic_DNA"/>
</dbReference>
<keyword evidence="1" id="KW-1133">Transmembrane helix</keyword>
<accession>A0A932GRV2</accession>
<keyword evidence="1" id="KW-0812">Transmembrane</keyword>
<dbReference type="Pfam" id="PF15956">
    <property type="entry name" value="DUF4760"/>
    <property type="match status" value="1"/>
</dbReference>
<evidence type="ECO:0008006" key="4">
    <source>
        <dbReference type="Google" id="ProtNLM"/>
    </source>
</evidence>
<evidence type="ECO:0000313" key="2">
    <source>
        <dbReference type="EMBL" id="MBI3016006.1"/>
    </source>
</evidence>
<comment type="caution">
    <text evidence="2">The sequence shown here is derived from an EMBL/GenBank/DDBJ whole genome shotgun (WGS) entry which is preliminary data.</text>
</comment>
<proteinExistence type="predicted"/>
<evidence type="ECO:0000256" key="1">
    <source>
        <dbReference type="SAM" id="Phobius"/>
    </source>
</evidence>
<dbReference type="InterPro" id="IPR031876">
    <property type="entry name" value="DUF4760"/>
</dbReference>
<dbReference type="AlphaFoldDB" id="A0A932GRV2"/>
<evidence type="ECO:0000313" key="3">
    <source>
        <dbReference type="Proteomes" id="UP000741360"/>
    </source>
</evidence>
<dbReference type="Proteomes" id="UP000741360">
    <property type="component" value="Unassembled WGS sequence"/>
</dbReference>
<sequence>MKLDEWKTITEIVGIAVTVIGALIGGIFAGYQYLEKEKADRVKESLSFVERFHKPPTYDSWQRITNAWLKYEARMDALLDDPKLRTDQWVSFVRTVVKNEKLTSDVLAVIDFFGVLQICVRSDICDAATAKAFFGSEARTFFRLHYSVIDAKRKSRADPTFAKDLEEFAKFFP</sequence>
<protein>
    <recommendedName>
        <fullName evidence="4">DUF4760 domain-containing protein</fullName>
    </recommendedName>
</protein>
<organism evidence="2 3">
    <name type="scientific">Tectimicrobiota bacterium</name>
    <dbReference type="NCBI Taxonomy" id="2528274"/>
    <lineage>
        <taxon>Bacteria</taxon>
        <taxon>Pseudomonadati</taxon>
        <taxon>Nitrospinota/Tectimicrobiota group</taxon>
        <taxon>Candidatus Tectimicrobiota</taxon>
    </lineage>
</organism>
<name>A0A932GRV2_UNCTE</name>